<keyword evidence="3" id="KW-1015">Disulfide bond</keyword>
<dbReference type="InterPro" id="IPR013766">
    <property type="entry name" value="Thioredoxin_domain"/>
</dbReference>
<dbReference type="GO" id="GO:0030313">
    <property type="term" value="C:cell envelope"/>
    <property type="evidence" value="ECO:0007669"/>
    <property type="project" value="UniProtKB-SubCell"/>
</dbReference>
<dbReference type="SUPFAM" id="SSF52833">
    <property type="entry name" value="Thioredoxin-like"/>
    <property type="match status" value="1"/>
</dbReference>
<dbReference type="CDD" id="cd02966">
    <property type="entry name" value="TlpA_like_family"/>
    <property type="match status" value="1"/>
</dbReference>
<reference evidence="6 7" key="1">
    <citation type="submission" date="2014-10" db="EMBL/GenBank/DDBJ databases">
        <title>Pedobacter Kyungheensis.</title>
        <authorList>
            <person name="Anderson B.M."/>
            <person name="Newman J.D."/>
        </authorList>
    </citation>
    <scope>NUCLEOTIDE SEQUENCE [LARGE SCALE GENOMIC DNA]</scope>
    <source>
        <strain evidence="6 7">KACC 16221</strain>
    </source>
</reference>
<dbReference type="InterPro" id="IPR050553">
    <property type="entry name" value="Thioredoxin_ResA/DsbE_sf"/>
</dbReference>
<name>A0A0C1FUB4_9SPHI</name>
<dbReference type="AlphaFoldDB" id="A0A0C1FUB4"/>
<proteinExistence type="predicted"/>
<evidence type="ECO:0000259" key="5">
    <source>
        <dbReference type="PROSITE" id="PS51352"/>
    </source>
</evidence>
<dbReference type="Pfam" id="PF00578">
    <property type="entry name" value="AhpC-TSA"/>
    <property type="match status" value="1"/>
</dbReference>
<dbReference type="GO" id="GO:0016209">
    <property type="term" value="F:antioxidant activity"/>
    <property type="evidence" value="ECO:0007669"/>
    <property type="project" value="InterPro"/>
</dbReference>
<evidence type="ECO:0000256" key="3">
    <source>
        <dbReference type="ARBA" id="ARBA00023157"/>
    </source>
</evidence>
<dbReference type="GO" id="GO:0017004">
    <property type="term" value="P:cytochrome complex assembly"/>
    <property type="evidence" value="ECO:0007669"/>
    <property type="project" value="UniProtKB-KW"/>
</dbReference>
<accession>A0A0C1FUB4</accession>
<comment type="subcellular location">
    <subcellularLocation>
        <location evidence="1">Cell envelope</location>
    </subcellularLocation>
</comment>
<sequence>MRIKQLSLIMLIAIAFTACKPKDSFTIDGTFQNPGAEKKVFLYGMQNSNMIAIDSTNLSEKGEFKFIRKTPSVDFFRVSVGNHEFMLIAKNGDAIKLEADLADKTMAYKISGANEVDKLSELNGIRNTFAKQVEKLQADFEAKVATQPQNRAAILESMKPQYESYINQLNTQILKFAKDNKGTLASFYAMNTLSPQEFEAELVKFADEVKEDIKGNATVDAFVKQMALLKAVQVGETAPGFTINTAEGKPVSLADYKGKYVLVDFWASWCQPCRQENPNVVKVYNQYKTKNFDILGISLDTDKAAWLGAVKADGLSWTHVSELKDFNGETVKKYQVQAIPTSYLIDPAGKIVAKNLRGEALEAFLAKTLR</sequence>
<dbReference type="OrthoDB" id="750178at2"/>
<dbReference type="PROSITE" id="PS51257">
    <property type="entry name" value="PROKAR_LIPOPROTEIN"/>
    <property type="match status" value="1"/>
</dbReference>
<keyword evidence="7" id="KW-1185">Reference proteome</keyword>
<dbReference type="Proteomes" id="UP000031246">
    <property type="component" value="Unassembled WGS sequence"/>
</dbReference>
<dbReference type="PROSITE" id="PS51352">
    <property type="entry name" value="THIOREDOXIN_2"/>
    <property type="match status" value="1"/>
</dbReference>
<evidence type="ECO:0000256" key="1">
    <source>
        <dbReference type="ARBA" id="ARBA00004196"/>
    </source>
</evidence>
<evidence type="ECO:0000313" key="6">
    <source>
        <dbReference type="EMBL" id="KIA91469.1"/>
    </source>
</evidence>
<evidence type="ECO:0000256" key="4">
    <source>
        <dbReference type="ARBA" id="ARBA00023284"/>
    </source>
</evidence>
<dbReference type="Gene3D" id="3.40.30.10">
    <property type="entry name" value="Glutaredoxin"/>
    <property type="match status" value="1"/>
</dbReference>
<dbReference type="InterPro" id="IPR000866">
    <property type="entry name" value="AhpC/TSA"/>
</dbReference>
<dbReference type="Pfam" id="PF14289">
    <property type="entry name" value="DUF4369"/>
    <property type="match status" value="1"/>
</dbReference>
<dbReference type="RefSeq" id="WP_039480403.1">
    <property type="nucleotide sequence ID" value="NZ_JSYN01000029.1"/>
</dbReference>
<dbReference type="InterPro" id="IPR036249">
    <property type="entry name" value="Thioredoxin-like_sf"/>
</dbReference>
<dbReference type="PANTHER" id="PTHR42852">
    <property type="entry name" value="THIOL:DISULFIDE INTERCHANGE PROTEIN DSBE"/>
    <property type="match status" value="1"/>
</dbReference>
<organism evidence="6 7">
    <name type="scientific">Pedobacter kyungheensis</name>
    <dbReference type="NCBI Taxonomy" id="1069985"/>
    <lineage>
        <taxon>Bacteria</taxon>
        <taxon>Pseudomonadati</taxon>
        <taxon>Bacteroidota</taxon>
        <taxon>Sphingobacteriia</taxon>
        <taxon>Sphingobacteriales</taxon>
        <taxon>Sphingobacteriaceae</taxon>
        <taxon>Pedobacter</taxon>
    </lineage>
</organism>
<dbReference type="InterPro" id="IPR025380">
    <property type="entry name" value="DUF4369"/>
</dbReference>
<comment type="caution">
    <text evidence="6">The sequence shown here is derived from an EMBL/GenBank/DDBJ whole genome shotgun (WGS) entry which is preliminary data.</text>
</comment>
<protein>
    <submittedName>
        <fullName evidence="6">Thioredoxin</fullName>
    </submittedName>
</protein>
<feature type="domain" description="Thioredoxin" evidence="5">
    <location>
        <begin position="232"/>
        <end position="370"/>
    </location>
</feature>
<keyword evidence="2" id="KW-0201">Cytochrome c-type biogenesis</keyword>
<evidence type="ECO:0000256" key="2">
    <source>
        <dbReference type="ARBA" id="ARBA00022748"/>
    </source>
</evidence>
<dbReference type="GO" id="GO:0016491">
    <property type="term" value="F:oxidoreductase activity"/>
    <property type="evidence" value="ECO:0007669"/>
    <property type="project" value="InterPro"/>
</dbReference>
<gene>
    <name evidence="6" type="ORF">OC25_21580</name>
</gene>
<evidence type="ECO:0000313" key="7">
    <source>
        <dbReference type="Proteomes" id="UP000031246"/>
    </source>
</evidence>
<dbReference type="PANTHER" id="PTHR42852:SF6">
    <property type="entry name" value="THIOL:DISULFIDE INTERCHANGE PROTEIN DSBE"/>
    <property type="match status" value="1"/>
</dbReference>
<dbReference type="EMBL" id="JSYN01000029">
    <property type="protein sequence ID" value="KIA91469.1"/>
    <property type="molecule type" value="Genomic_DNA"/>
</dbReference>
<keyword evidence="4" id="KW-0676">Redox-active center</keyword>